<accession>A0A0A6PM43</accession>
<dbReference type="EMBL" id="JSZA02000001">
    <property type="protein sequence ID" value="KHD11249.2"/>
    <property type="molecule type" value="Genomic_DNA"/>
</dbReference>
<dbReference type="Proteomes" id="UP000030428">
    <property type="component" value="Unassembled WGS sequence"/>
</dbReference>
<name>A0A0A6PM43_9GAMM</name>
<sequence length="218" mass="24460">MNLAVTLILIFLSGNSYGFDLFDPDRGKPPPAPVVQKPPKTLPVPFRQSTKPPSRPTRSKTASKKPQKDFTLQGTSRIGDKRVAILKGPDNKEFLQRFKNNRRTAIEGYEGYYLLSVKGREIQIEYPEDAPCRTSNEKKGVKCDDGEMFAILTLTQGRALPPSRPSVRQKPPKGGENARKGGNQRKTKFNRKVIEEHEVPPGMRVVHTPFGDRLVPIK</sequence>
<gene>
    <name evidence="2" type="ORF">PN36_00150</name>
</gene>
<feature type="region of interest" description="Disordered" evidence="1">
    <location>
        <begin position="28"/>
        <end position="74"/>
    </location>
</feature>
<proteinExistence type="predicted"/>
<comment type="caution">
    <text evidence="2">The sequence shown here is derived from an EMBL/GenBank/DDBJ whole genome shotgun (WGS) entry which is preliminary data.</text>
</comment>
<organism evidence="2 3">
    <name type="scientific">Candidatus Thiomargarita nelsonii</name>
    <dbReference type="NCBI Taxonomy" id="1003181"/>
    <lineage>
        <taxon>Bacteria</taxon>
        <taxon>Pseudomonadati</taxon>
        <taxon>Pseudomonadota</taxon>
        <taxon>Gammaproteobacteria</taxon>
        <taxon>Thiotrichales</taxon>
        <taxon>Thiotrichaceae</taxon>
        <taxon>Thiomargarita</taxon>
    </lineage>
</organism>
<evidence type="ECO:0000256" key="1">
    <source>
        <dbReference type="SAM" id="MobiDB-lite"/>
    </source>
</evidence>
<feature type="compositionally biased region" description="Basic residues" evidence="1">
    <location>
        <begin position="182"/>
        <end position="191"/>
    </location>
</feature>
<dbReference type="AlphaFoldDB" id="A0A0A6PM43"/>
<evidence type="ECO:0000313" key="3">
    <source>
        <dbReference type="Proteomes" id="UP000030428"/>
    </source>
</evidence>
<feature type="region of interest" description="Disordered" evidence="1">
    <location>
        <begin position="156"/>
        <end position="192"/>
    </location>
</feature>
<evidence type="ECO:0000313" key="2">
    <source>
        <dbReference type="EMBL" id="KHD11249.2"/>
    </source>
</evidence>
<keyword evidence="3" id="KW-1185">Reference proteome</keyword>
<reference evidence="2 3" key="1">
    <citation type="journal article" date="2016" name="Front. Microbiol.">
        <title>Single-Cell (Meta-)Genomics of a Dimorphic Candidatus Thiomargarita nelsonii Reveals Genomic Plasticity.</title>
        <authorList>
            <person name="Flood B.E."/>
            <person name="Fliss P."/>
            <person name="Jones D.S."/>
            <person name="Dick G.J."/>
            <person name="Jain S."/>
            <person name="Kaster A.K."/>
            <person name="Winkel M."/>
            <person name="Mussmann M."/>
            <person name="Bailey J."/>
        </authorList>
    </citation>
    <scope>NUCLEOTIDE SEQUENCE [LARGE SCALE GENOMIC DNA]</scope>
    <source>
        <strain evidence="2">Hydrate Ridge</strain>
    </source>
</reference>
<protein>
    <submittedName>
        <fullName evidence="2">Uncharacterized protein</fullName>
    </submittedName>
</protein>